<dbReference type="Pfam" id="PF14486">
    <property type="entry name" value="DUF4432"/>
    <property type="match status" value="1"/>
</dbReference>
<dbReference type="OrthoDB" id="146552at2"/>
<name>A0A2C9DAM4_9HYPH</name>
<evidence type="ECO:0000313" key="1">
    <source>
        <dbReference type="EMBL" id="SON56655.1"/>
    </source>
</evidence>
<proteinExistence type="predicted"/>
<dbReference type="GO" id="GO:0030246">
    <property type="term" value="F:carbohydrate binding"/>
    <property type="evidence" value="ECO:0007669"/>
    <property type="project" value="InterPro"/>
</dbReference>
<reference evidence="2" key="1">
    <citation type="submission" date="2017-09" db="EMBL/GenBank/DDBJ databases">
        <title>Genome sequence of Nannocystis excedens DSM 71.</title>
        <authorList>
            <person name="Blom J."/>
        </authorList>
    </citation>
    <scope>NUCLEOTIDE SEQUENCE [LARGE SCALE GENOMIC DNA]</scope>
    <source>
        <strain evidence="2">type strain: E19</strain>
    </source>
</reference>
<evidence type="ECO:0008006" key="3">
    <source>
        <dbReference type="Google" id="ProtNLM"/>
    </source>
</evidence>
<keyword evidence="2" id="KW-1185">Reference proteome</keyword>
<dbReference type="RefSeq" id="WP_099557005.1">
    <property type="nucleotide sequence ID" value="NZ_LT960614.1"/>
</dbReference>
<dbReference type="AlphaFoldDB" id="A0A2C9DAM4"/>
<dbReference type="Proteomes" id="UP000223606">
    <property type="component" value="Chromosome 1"/>
</dbReference>
<dbReference type="InterPro" id="IPR027839">
    <property type="entry name" value="DUF4432"/>
</dbReference>
<dbReference type="EMBL" id="LT960614">
    <property type="protein sequence ID" value="SON56655.1"/>
    <property type="molecule type" value="Genomic_DNA"/>
</dbReference>
<gene>
    <name evidence="1" type="ORF">HDIA_3114</name>
</gene>
<protein>
    <recommendedName>
        <fullName evidence="3">Aldose 1-epimerase</fullName>
    </recommendedName>
</protein>
<sequence>MGVTTLRLHDGMFQANRRLLVRNGELSATAFRYASGVAGLEIDNGVGRIVLLPFQGQQIWDAEFLNRRLTMETWFDQPLPTRDYLATYGAFFLHCGGTAMGNPGPEDDHPLHGELPNMPYEIAELHFGSDEMGDWVELTGIGRERRAFSHHFEMRPRLRLRAGATEIEVSFDVENKAGSVLPFFYLGHINFRPVGGARIVDSLTDDRCQIVLRKPDLLDDTPAEIRAWHEALAADPSLHRRIGHAERVEPEMVMTLRPPAGADGWAEAQQQHPDGSADFVRHRPDELPFSIRWITRSSDRQAIGFSLPASAPPDGRNAGLTNGQAIMIAPRATFGARMRFGCKGAQ</sequence>
<accession>A0A2C9DAM4</accession>
<evidence type="ECO:0000313" key="2">
    <source>
        <dbReference type="Proteomes" id="UP000223606"/>
    </source>
</evidence>
<dbReference type="KEGG" id="hdi:HDIA_3114"/>
<dbReference type="Gene3D" id="2.70.98.10">
    <property type="match status" value="1"/>
</dbReference>
<dbReference type="InterPro" id="IPR014718">
    <property type="entry name" value="GH-type_carb-bd"/>
</dbReference>
<organism evidence="1 2">
    <name type="scientific">Hartmannibacter diazotrophicus</name>
    <dbReference type="NCBI Taxonomy" id="1482074"/>
    <lineage>
        <taxon>Bacteria</taxon>
        <taxon>Pseudomonadati</taxon>
        <taxon>Pseudomonadota</taxon>
        <taxon>Alphaproteobacteria</taxon>
        <taxon>Hyphomicrobiales</taxon>
        <taxon>Pleomorphomonadaceae</taxon>
        <taxon>Hartmannibacter</taxon>
    </lineage>
</organism>